<dbReference type="GO" id="GO:0000162">
    <property type="term" value="P:L-tryptophan biosynthetic process"/>
    <property type="evidence" value="ECO:0007669"/>
    <property type="project" value="TreeGrafter"/>
</dbReference>
<reference evidence="9" key="1">
    <citation type="submission" date="2016-10" db="EMBL/GenBank/DDBJ databases">
        <authorList>
            <person name="Varghese N."/>
            <person name="Submissions S."/>
        </authorList>
    </citation>
    <scope>NUCLEOTIDE SEQUENCE [LARGE SCALE GENOMIC DNA]</scope>
    <source>
        <strain evidence="9">CGMCC 4.6825</strain>
    </source>
</reference>
<dbReference type="PANTHER" id="PTHR11236">
    <property type="entry name" value="AMINOBENZOATE/ANTHRANILATE SYNTHASE"/>
    <property type="match status" value="1"/>
</dbReference>
<keyword evidence="9" id="KW-1185">Reference proteome</keyword>
<feature type="region of interest" description="Disordered" evidence="5">
    <location>
        <begin position="449"/>
        <end position="471"/>
    </location>
</feature>
<organism evidence="8 9">
    <name type="scientific">Streptomyces qinglanensis</name>
    <dbReference type="NCBI Taxonomy" id="943816"/>
    <lineage>
        <taxon>Bacteria</taxon>
        <taxon>Bacillati</taxon>
        <taxon>Actinomycetota</taxon>
        <taxon>Actinomycetes</taxon>
        <taxon>Kitasatosporales</taxon>
        <taxon>Streptomycetaceae</taxon>
        <taxon>Streptomyces</taxon>
    </lineage>
</organism>
<dbReference type="Gene3D" id="3.40.50.880">
    <property type="match status" value="1"/>
</dbReference>
<protein>
    <recommendedName>
        <fullName evidence="1">anthranilate synthase</fullName>
        <ecNumber evidence="1">4.1.3.27</ecNumber>
    </recommendedName>
</protein>
<dbReference type="Pfam" id="PF00425">
    <property type="entry name" value="Chorismate_bind"/>
    <property type="match status" value="1"/>
</dbReference>
<dbReference type="EC" id="4.1.3.27" evidence="1"/>
<dbReference type="RefSeq" id="WP_074999590.1">
    <property type="nucleotide sequence ID" value="NZ_FOGO01000003.1"/>
</dbReference>
<dbReference type="PRINTS" id="PR00097">
    <property type="entry name" value="ANTSNTHASEII"/>
</dbReference>
<dbReference type="PROSITE" id="PS51273">
    <property type="entry name" value="GATASE_TYPE_1"/>
    <property type="match status" value="1"/>
</dbReference>
<evidence type="ECO:0000256" key="1">
    <source>
        <dbReference type="ARBA" id="ARBA00012266"/>
    </source>
</evidence>
<dbReference type="InterPro" id="IPR017926">
    <property type="entry name" value="GATASE"/>
</dbReference>
<evidence type="ECO:0000313" key="9">
    <source>
        <dbReference type="Proteomes" id="UP000182841"/>
    </source>
</evidence>
<dbReference type="Gene3D" id="3.60.120.10">
    <property type="entry name" value="Anthranilate synthase"/>
    <property type="match status" value="1"/>
</dbReference>
<evidence type="ECO:0000256" key="5">
    <source>
        <dbReference type="SAM" id="MobiDB-lite"/>
    </source>
</evidence>
<evidence type="ECO:0000256" key="4">
    <source>
        <dbReference type="ARBA" id="ARBA00047683"/>
    </source>
</evidence>
<evidence type="ECO:0000256" key="3">
    <source>
        <dbReference type="ARBA" id="ARBA00023239"/>
    </source>
</evidence>
<dbReference type="GO" id="GO:0004049">
    <property type="term" value="F:anthranilate synthase activity"/>
    <property type="evidence" value="ECO:0007669"/>
    <property type="project" value="UniProtKB-EC"/>
</dbReference>
<dbReference type="InterPro" id="IPR006221">
    <property type="entry name" value="TrpG/PapA_dom"/>
</dbReference>
<proteinExistence type="predicted"/>
<keyword evidence="2" id="KW-0315">Glutamine amidotransferase</keyword>
<gene>
    <name evidence="8" type="ORF">SAMN05421870_103341</name>
</gene>
<dbReference type="CDD" id="cd01743">
    <property type="entry name" value="GATase1_Anthranilate_Synthase"/>
    <property type="match status" value="1"/>
</dbReference>
<dbReference type="InterPro" id="IPR029062">
    <property type="entry name" value="Class_I_gatase-like"/>
</dbReference>
<keyword evidence="3" id="KW-0456">Lyase</keyword>
<dbReference type="Proteomes" id="UP000182841">
    <property type="component" value="Unassembled WGS sequence"/>
</dbReference>
<dbReference type="SUPFAM" id="SSF52317">
    <property type="entry name" value="Class I glutamine amidotransferase-like"/>
    <property type="match status" value="1"/>
</dbReference>
<dbReference type="Pfam" id="PF00117">
    <property type="entry name" value="GATase"/>
    <property type="match status" value="1"/>
</dbReference>
<dbReference type="InterPro" id="IPR005801">
    <property type="entry name" value="ADC_synthase"/>
</dbReference>
<name>A0A1H9R696_9ACTN</name>
<evidence type="ECO:0000259" key="7">
    <source>
        <dbReference type="Pfam" id="PF00425"/>
    </source>
</evidence>
<dbReference type="EMBL" id="FOGO01000003">
    <property type="protein sequence ID" value="SER68252.1"/>
    <property type="molecule type" value="Genomic_DNA"/>
</dbReference>
<dbReference type="InterPro" id="IPR019999">
    <property type="entry name" value="Anth_synth_I-like"/>
</dbReference>
<evidence type="ECO:0000313" key="8">
    <source>
        <dbReference type="EMBL" id="SER68252.1"/>
    </source>
</evidence>
<sequence>MSGRLYERVLGDPSAPFALLHRSHRPHGVPGTDADRLEILVGPVSTPSTLARIPLPEPPDQERPDSAGRPGDTAAATAPGSGGDRHETLVLIPYRQLTERGYACVDDATPLVALTVTGQESLPLAEALPRLPRTATTLANQRFVPGDAEYADTVRRVVTEVIGRGAGANFVIRRDFVADLTDYSGELALAFFRRLLESESGAYWTFLVHTGERTLVGSSPERHISLCDGTAVMNPISGTYRYPPGGPELTGVLDFLADRKEAEELYMVVDEELKMMARVCEGGGRLAGPYLKEMARLAHTEYFIEGHTARGVREILRETLFAPTVTGSPLESAARVISQYERQGRGYYSGVAALIGRDARGGRTLDSAILIRTADIDATGEVRIGVGATLVRHSDPASEAAETRAKAAGLIAALEPGSSRSFAAHPSVRGALARRNEPLADFWLDEAAAAPTPVPGPHPPAPGRDPRSAGVPGFPGIPGAVGLADAHGFDGAADLAGRSVLVVDMEDTFTAMIALQLRALGLRVRVRRYDEEVAFDACDLVVMGPGPGDPRDLACPRMARLHAVTDFLLERQRPFVAVCLSHQALCRRLGFPLFRRDAPDQGVQREIDLFGVRERVGFYNTFAAHARHDKTDVDGVGVVEAARDPGTQEIHALRGPRFASMQFHAESVLTRNGPRIVGRALQAALGR</sequence>
<evidence type="ECO:0000256" key="2">
    <source>
        <dbReference type="ARBA" id="ARBA00022962"/>
    </source>
</evidence>
<dbReference type="PRINTS" id="PR00096">
    <property type="entry name" value="GATASE"/>
</dbReference>
<accession>A0A1H9R696</accession>
<feature type="domain" description="Chorismate-utilising enzyme C-terminal" evidence="7">
    <location>
        <begin position="148"/>
        <end position="406"/>
    </location>
</feature>
<feature type="domain" description="Glutamine amidotransferase" evidence="6">
    <location>
        <begin position="501"/>
        <end position="678"/>
    </location>
</feature>
<dbReference type="SUPFAM" id="SSF56322">
    <property type="entry name" value="ADC synthase"/>
    <property type="match status" value="1"/>
</dbReference>
<evidence type="ECO:0000259" key="6">
    <source>
        <dbReference type="Pfam" id="PF00117"/>
    </source>
</evidence>
<dbReference type="OrthoDB" id="8594609at2"/>
<dbReference type="PANTHER" id="PTHR11236:SF49">
    <property type="entry name" value="ANTHRANILATE SYNTHASE COMPONENT 1"/>
    <property type="match status" value="1"/>
</dbReference>
<dbReference type="AlphaFoldDB" id="A0A1H9R696"/>
<dbReference type="InterPro" id="IPR015890">
    <property type="entry name" value="Chorismate_C"/>
</dbReference>
<feature type="compositionally biased region" description="Pro residues" evidence="5">
    <location>
        <begin position="452"/>
        <end position="463"/>
    </location>
</feature>
<feature type="region of interest" description="Disordered" evidence="5">
    <location>
        <begin position="47"/>
        <end position="86"/>
    </location>
</feature>
<comment type="catalytic activity">
    <reaction evidence="4">
        <text>chorismate + L-glutamine = anthranilate + pyruvate + L-glutamate + H(+)</text>
        <dbReference type="Rhea" id="RHEA:21732"/>
        <dbReference type="ChEBI" id="CHEBI:15361"/>
        <dbReference type="ChEBI" id="CHEBI:15378"/>
        <dbReference type="ChEBI" id="CHEBI:16567"/>
        <dbReference type="ChEBI" id="CHEBI:29748"/>
        <dbReference type="ChEBI" id="CHEBI:29985"/>
        <dbReference type="ChEBI" id="CHEBI:58359"/>
        <dbReference type="EC" id="4.1.3.27"/>
    </reaction>
</comment>